<evidence type="ECO:0000256" key="2">
    <source>
        <dbReference type="SAM" id="Phobius"/>
    </source>
</evidence>
<name>A0AAF1BRI7_9CORY</name>
<dbReference type="KEGG" id="cpyr:CYJ47_08215"/>
<organism evidence="3 4">
    <name type="scientific">Corynebacterium pyruviciproducens</name>
    <dbReference type="NCBI Taxonomy" id="598660"/>
    <lineage>
        <taxon>Bacteria</taxon>
        <taxon>Bacillati</taxon>
        <taxon>Actinomycetota</taxon>
        <taxon>Actinomycetes</taxon>
        <taxon>Mycobacteriales</taxon>
        <taxon>Corynebacteriaceae</taxon>
        <taxon>Corynebacterium</taxon>
    </lineage>
</organism>
<reference evidence="3" key="1">
    <citation type="submission" date="2017-12" db="EMBL/GenBank/DDBJ databases">
        <authorList>
            <person name="Thomas-White K."/>
            <person name="Wolfe A.J."/>
        </authorList>
    </citation>
    <scope>NUCLEOTIDE SEQUENCE</scope>
    <source>
        <strain evidence="3">UMB0763</strain>
    </source>
</reference>
<reference evidence="3" key="2">
    <citation type="submission" date="2023-10" db="EMBL/GenBank/DDBJ databases">
        <authorList>
            <person name="Choi B."/>
        </authorList>
    </citation>
    <scope>NUCLEOTIDE SEQUENCE</scope>
    <source>
        <strain evidence="3">UMB0763</strain>
    </source>
</reference>
<evidence type="ECO:0000313" key="4">
    <source>
        <dbReference type="Proteomes" id="UP000234560"/>
    </source>
</evidence>
<keyword evidence="2" id="KW-1133">Transmembrane helix</keyword>
<evidence type="ECO:0000313" key="3">
    <source>
        <dbReference type="EMBL" id="WOT01264.1"/>
    </source>
</evidence>
<gene>
    <name evidence="3" type="ORF">CYJ47_08215</name>
</gene>
<feature type="transmembrane region" description="Helical" evidence="2">
    <location>
        <begin position="60"/>
        <end position="82"/>
    </location>
</feature>
<keyword evidence="2" id="KW-0812">Transmembrane</keyword>
<accession>A0AAF1BRI7</accession>
<feature type="compositionally biased region" description="Low complexity" evidence="1">
    <location>
        <begin position="1"/>
        <end position="11"/>
    </location>
</feature>
<evidence type="ECO:0000256" key="1">
    <source>
        <dbReference type="SAM" id="MobiDB-lite"/>
    </source>
</evidence>
<keyword evidence="2" id="KW-0472">Membrane</keyword>
<proteinExistence type="predicted"/>
<feature type="region of interest" description="Disordered" evidence="1">
    <location>
        <begin position="1"/>
        <end position="46"/>
    </location>
</feature>
<sequence>MSPEGYEGYQGYEEHQERPRRQVDHVHSSPFNPHLDDGHELDAASEDSFDRHGGISKLTIAMWVMISLIVVISAAWMLISYLRGELIID</sequence>
<protein>
    <submittedName>
        <fullName evidence="3">Uncharacterized protein</fullName>
    </submittedName>
</protein>
<dbReference type="RefSeq" id="WP_101678130.1">
    <property type="nucleotide sequence ID" value="NZ_CAMIHY010000029.1"/>
</dbReference>
<dbReference type="EMBL" id="CP136958">
    <property type="protein sequence ID" value="WOT01264.1"/>
    <property type="molecule type" value="Genomic_DNA"/>
</dbReference>
<feature type="compositionally biased region" description="Basic and acidic residues" evidence="1">
    <location>
        <begin position="12"/>
        <end position="27"/>
    </location>
</feature>
<feature type="compositionally biased region" description="Basic and acidic residues" evidence="1">
    <location>
        <begin position="34"/>
        <end position="46"/>
    </location>
</feature>
<dbReference type="AlphaFoldDB" id="A0AAF1BRI7"/>
<dbReference type="Proteomes" id="UP000234560">
    <property type="component" value="Chromosome"/>
</dbReference>